<reference evidence="1 2" key="1">
    <citation type="journal article" date="2007" name="Int. J. Syst. Evol. Microbiol.">
        <title>Chryseobacterium flavum sp. nov., isolated from polluted soil.</title>
        <authorList>
            <person name="Zhou Y."/>
            <person name="Dong J."/>
            <person name="Wang X."/>
            <person name="Huang X."/>
            <person name="Zhang K.Y."/>
            <person name="Zhang Y.Q."/>
            <person name="Guo Y.F."/>
            <person name="Lai R."/>
            <person name="Li W.J."/>
        </authorList>
    </citation>
    <scope>NUCLEOTIDE SEQUENCE [LARGE SCALE GENOMIC DNA]</scope>
    <source>
        <strain evidence="1 2">KCTC 12877</strain>
    </source>
</reference>
<organism evidence="1 2">
    <name type="scientific">Chryseobacterium flavum</name>
    <dbReference type="NCBI Taxonomy" id="415851"/>
    <lineage>
        <taxon>Bacteria</taxon>
        <taxon>Pseudomonadati</taxon>
        <taxon>Bacteroidota</taxon>
        <taxon>Flavobacteriia</taxon>
        <taxon>Flavobacteriales</taxon>
        <taxon>Weeksellaceae</taxon>
        <taxon>Chryseobacterium group</taxon>
        <taxon>Chryseobacterium</taxon>
    </lineage>
</organism>
<name>A0A3D9CU95_9FLAO</name>
<dbReference type="Proteomes" id="UP000256769">
    <property type="component" value="Unassembled WGS sequence"/>
</dbReference>
<evidence type="ECO:0008006" key="3">
    <source>
        <dbReference type="Google" id="ProtNLM"/>
    </source>
</evidence>
<dbReference type="NCBIfam" id="TIGR03696">
    <property type="entry name" value="Rhs_assc_core"/>
    <property type="match status" value="1"/>
</dbReference>
<sequence length="67" mass="7878">MYDYGARFYMPDIGRWGVIDELAENYLNISPFTYAVNNPIRYIDPDGRKIKIPMILLKIIRINSILI</sequence>
<protein>
    <recommendedName>
        <fullName evidence="3">RHS repeat-associated core domain-containing protein</fullName>
    </recommendedName>
</protein>
<evidence type="ECO:0000313" key="1">
    <source>
        <dbReference type="EMBL" id="REC69299.1"/>
    </source>
</evidence>
<gene>
    <name evidence="1" type="ORF">DRF59_00020</name>
</gene>
<accession>A0A3D9CU95</accession>
<dbReference type="EMBL" id="QNUE01000001">
    <property type="protein sequence ID" value="REC69299.1"/>
    <property type="molecule type" value="Genomic_DNA"/>
</dbReference>
<dbReference type="Gene3D" id="2.180.10.10">
    <property type="entry name" value="RHS repeat-associated core"/>
    <property type="match status" value="1"/>
</dbReference>
<comment type="caution">
    <text evidence="1">The sequence shown here is derived from an EMBL/GenBank/DDBJ whole genome shotgun (WGS) entry which is preliminary data.</text>
</comment>
<keyword evidence="2" id="KW-1185">Reference proteome</keyword>
<evidence type="ECO:0000313" key="2">
    <source>
        <dbReference type="Proteomes" id="UP000256769"/>
    </source>
</evidence>
<dbReference type="AlphaFoldDB" id="A0A3D9CU95"/>
<proteinExistence type="predicted"/>
<dbReference type="OrthoDB" id="2972467at2"/>
<dbReference type="InterPro" id="IPR022385">
    <property type="entry name" value="Rhs_assc_core"/>
</dbReference>